<sequence>MAIIAPSRSPLYAPTRPLPSPILRRASPSLLNLDCSSDLRTYSRSLGPLTQRPSVPIPRLSHDNLHRQHEDQRSILPEALRSHVPDASANVNWPPPSHPPPAPHQPPVIHCPQPSAPPVHFPMSEQQRSSTPDIATYPPALRDALEQSSRQENQSTTSTLYEVIQYTDGEYRGKSLETVAVLRGIHSANLFAAQLFTQHVATVGFEMRVASTEEGGLDLRTKVDESTDARVVVVEKSI</sequence>
<feature type="compositionally biased region" description="Basic and acidic residues" evidence="1">
    <location>
        <begin position="60"/>
        <end position="71"/>
    </location>
</feature>
<proteinExistence type="predicted"/>
<evidence type="ECO:0000313" key="2">
    <source>
        <dbReference type="EMBL" id="KAH7132113.1"/>
    </source>
</evidence>
<reference evidence="2" key="1">
    <citation type="journal article" date="2021" name="Nat. Commun.">
        <title>Genetic determinants of endophytism in the Arabidopsis root mycobiome.</title>
        <authorList>
            <person name="Mesny F."/>
            <person name="Miyauchi S."/>
            <person name="Thiergart T."/>
            <person name="Pickel B."/>
            <person name="Atanasova L."/>
            <person name="Karlsson M."/>
            <person name="Huettel B."/>
            <person name="Barry K.W."/>
            <person name="Haridas S."/>
            <person name="Chen C."/>
            <person name="Bauer D."/>
            <person name="Andreopoulos W."/>
            <person name="Pangilinan J."/>
            <person name="LaButti K."/>
            <person name="Riley R."/>
            <person name="Lipzen A."/>
            <person name="Clum A."/>
            <person name="Drula E."/>
            <person name="Henrissat B."/>
            <person name="Kohler A."/>
            <person name="Grigoriev I.V."/>
            <person name="Martin F.M."/>
            <person name="Hacquard S."/>
        </authorList>
    </citation>
    <scope>NUCLEOTIDE SEQUENCE</scope>
    <source>
        <strain evidence="2">MPI-CAGE-CH-0243</strain>
    </source>
</reference>
<feature type="compositionally biased region" description="Pro residues" evidence="1">
    <location>
        <begin position="93"/>
        <end position="105"/>
    </location>
</feature>
<accession>A0A9P9E723</accession>
<organism evidence="2 3">
    <name type="scientific">Dendryphion nanum</name>
    <dbReference type="NCBI Taxonomy" id="256645"/>
    <lineage>
        <taxon>Eukaryota</taxon>
        <taxon>Fungi</taxon>
        <taxon>Dikarya</taxon>
        <taxon>Ascomycota</taxon>
        <taxon>Pezizomycotina</taxon>
        <taxon>Dothideomycetes</taxon>
        <taxon>Pleosporomycetidae</taxon>
        <taxon>Pleosporales</taxon>
        <taxon>Torulaceae</taxon>
        <taxon>Dendryphion</taxon>
    </lineage>
</organism>
<dbReference type="AlphaFoldDB" id="A0A9P9E723"/>
<gene>
    <name evidence="2" type="ORF">B0J11DRAFT_217247</name>
</gene>
<comment type="caution">
    <text evidence="2">The sequence shown here is derived from an EMBL/GenBank/DDBJ whole genome shotgun (WGS) entry which is preliminary data.</text>
</comment>
<evidence type="ECO:0000256" key="1">
    <source>
        <dbReference type="SAM" id="MobiDB-lite"/>
    </source>
</evidence>
<dbReference type="Proteomes" id="UP000700596">
    <property type="component" value="Unassembled WGS sequence"/>
</dbReference>
<dbReference type="EMBL" id="JAGMWT010000003">
    <property type="protein sequence ID" value="KAH7132113.1"/>
    <property type="molecule type" value="Genomic_DNA"/>
</dbReference>
<dbReference type="OrthoDB" id="3789027at2759"/>
<protein>
    <submittedName>
        <fullName evidence="2">Uncharacterized protein</fullName>
    </submittedName>
</protein>
<feature type="region of interest" description="Disordered" evidence="1">
    <location>
        <begin position="1"/>
        <end position="21"/>
    </location>
</feature>
<keyword evidence="3" id="KW-1185">Reference proteome</keyword>
<feature type="region of interest" description="Disordered" evidence="1">
    <location>
        <begin position="43"/>
        <end position="71"/>
    </location>
</feature>
<evidence type="ECO:0000313" key="3">
    <source>
        <dbReference type="Proteomes" id="UP000700596"/>
    </source>
</evidence>
<feature type="region of interest" description="Disordered" evidence="1">
    <location>
        <begin position="86"/>
        <end position="105"/>
    </location>
</feature>
<name>A0A9P9E723_9PLEO</name>